<keyword evidence="10" id="KW-1185">Reference proteome</keyword>
<evidence type="ECO:0000256" key="6">
    <source>
        <dbReference type="ARBA" id="ARBA00023136"/>
    </source>
</evidence>
<sequence length="372" mass="41912">MASRLLNRLRSRKALEDHVIDESLADVEPGSSVLGGALRLQGGDEPEDRQDLEDDEIEENYEGSGVLVESGGNVRSGSSPLSKPLEENMSTHVQWQGIMRKSYDQLVFQVLSANISEDSHSKYVLYTFAVLSVGCDEMNRTIVARRYSDFFRLDQLLRSKFQSELSSVIFPKKQFAGNFTGRTIARRSRAFEQYLAHLASLSSIRNDRSFWNFFTMPELYTGHAAIRGGLYVEAYATLSNITRLQESIVPPPALYTELSRTLSALVVCCQDLNKLAEAQEHCQRALDLLDREQQKVKQRSRVPSTAEDPTHPVAQDTLELLLALLSSNIRLSWMIGKDKRQSEACLEELTAGGVYNTQIPTLKELIVKRYID</sequence>
<evidence type="ECO:0000256" key="3">
    <source>
        <dbReference type="ARBA" id="ARBA00022753"/>
    </source>
</evidence>
<dbReference type="SUPFAM" id="SSF64268">
    <property type="entry name" value="PX domain"/>
    <property type="match status" value="1"/>
</dbReference>
<dbReference type="PANTHER" id="PTHR20939:SF11">
    <property type="entry name" value="LD12265P"/>
    <property type="match status" value="1"/>
</dbReference>
<keyword evidence="2" id="KW-0813">Transport</keyword>
<dbReference type="GO" id="GO:0015031">
    <property type="term" value="P:protein transport"/>
    <property type="evidence" value="ECO:0007669"/>
    <property type="project" value="UniProtKB-KW"/>
</dbReference>
<keyword evidence="5" id="KW-0446">Lipid-binding</keyword>
<keyword evidence="6" id="KW-0472">Membrane</keyword>
<accession>A0A8C4QIH6</accession>
<organism evidence="9 10">
    <name type="scientific">Eptatretus burgeri</name>
    <name type="common">Inshore hagfish</name>
    <dbReference type="NCBI Taxonomy" id="7764"/>
    <lineage>
        <taxon>Eukaryota</taxon>
        <taxon>Metazoa</taxon>
        <taxon>Chordata</taxon>
        <taxon>Craniata</taxon>
        <taxon>Vertebrata</taxon>
        <taxon>Cyclostomata</taxon>
        <taxon>Myxini</taxon>
        <taxon>Myxiniformes</taxon>
        <taxon>Myxinidae</taxon>
        <taxon>Eptatretinae</taxon>
        <taxon>Eptatretus</taxon>
    </lineage>
</organism>
<reference evidence="9" key="2">
    <citation type="submission" date="2025-09" db="UniProtKB">
        <authorList>
            <consortium name="Ensembl"/>
        </authorList>
    </citation>
    <scope>IDENTIFICATION</scope>
</reference>
<feature type="region of interest" description="Disordered" evidence="7">
    <location>
        <begin position="67"/>
        <end position="86"/>
    </location>
</feature>
<name>A0A8C4QIH6_EPTBU</name>
<evidence type="ECO:0000256" key="2">
    <source>
        <dbReference type="ARBA" id="ARBA00022448"/>
    </source>
</evidence>
<dbReference type="Gene3D" id="3.30.1520.10">
    <property type="entry name" value="Phox-like domain"/>
    <property type="match status" value="1"/>
</dbReference>
<reference evidence="9" key="1">
    <citation type="submission" date="2025-08" db="UniProtKB">
        <authorList>
            <consortium name="Ensembl"/>
        </authorList>
    </citation>
    <scope>IDENTIFICATION</scope>
</reference>
<evidence type="ECO:0000313" key="9">
    <source>
        <dbReference type="Ensembl" id="ENSEBUP00000015862.1"/>
    </source>
</evidence>
<dbReference type="OMA" id="DQMERVC"/>
<feature type="region of interest" description="Disordered" evidence="7">
    <location>
        <begin position="35"/>
        <end position="59"/>
    </location>
</feature>
<feature type="domain" description="PX" evidence="8">
    <location>
        <begin position="104"/>
        <end position="221"/>
    </location>
</feature>
<keyword evidence="3" id="KW-0967">Endosome</keyword>
<dbReference type="PROSITE" id="PS50195">
    <property type="entry name" value="PX"/>
    <property type="match status" value="1"/>
</dbReference>
<evidence type="ECO:0000259" key="8">
    <source>
        <dbReference type="PROSITE" id="PS50195"/>
    </source>
</evidence>
<evidence type="ECO:0000256" key="1">
    <source>
        <dbReference type="ARBA" id="ARBA00004469"/>
    </source>
</evidence>
<evidence type="ECO:0000313" key="10">
    <source>
        <dbReference type="Proteomes" id="UP000694388"/>
    </source>
</evidence>
<dbReference type="GO" id="GO:1901981">
    <property type="term" value="F:phosphatidylinositol phosphate binding"/>
    <property type="evidence" value="ECO:0007669"/>
    <property type="project" value="TreeGrafter"/>
</dbReference>
<protein>
    <submittedName>
        <fullName evidence="9">Sorting nexin family member 21</fullName>
    </submittedName>
</protein>
<evidence type="ECO:0000256" key="5">
    <source>
        <dbReference type="ARBA" id="ARBA00023121"/>
    </source>
</evidence>
<dbReference type="PANTHER" id="PTHR20939">
    <property type="entry name" value="SORTING NEXIN 20, 21"/>
    <property type="match status" value="1"/>
</dbReference>
<proteinExistence type="predicted"/>
<dbReference type="AlphaFoldDB" id="A0A8C4QIH6"/>
<dbReference type="Ensembl" id="ENSEBUT00000016438.1">
    <property type="protein sequence ID" value="ENSEBUP00000015862.1"/>
    <property type="gene ID" value="ENSEBUG00000009981.1"/>
</dbReference>
<dbReference type="Pfam" id="PF00787">
    <property type="entry name" value="PX"/>
    <property type="match status" value="1"/>
</dbReference>
<feature type="compositionally biased region" description="Acidic residues" evidence="7">
    <location>
        <begin position="44"/>
        <end position="59"/>
    </location>
</feature>
<dbReference type="InterPro" id="IPR039937">
    <property type="entry name" value="SNX20/SNX21"/>
</dbReference>
<evidence type="ECO:0000256" key="4">
    <source>
        <dbReference type="ARBA" id="ARBA00022927"/>
    </source>
</evidence>
<dbReference type="Proteomes" id="UP000694388">
    <property type="component" value="Unplaced"/>
</dbReference>
<keyword evidence="4" id="KW-0653">Protein transport</keyword>
<evidence type="ECO:0000256" key="7">
    <source>
        <dbReference type="SAM" id="MobiDB-lite"/>
    </source>
</evidence>
<dbReference type="InterPro" id="IPR001683">
    <property type="entry name" value="PX_dom"/>
</dbReference>
<dbReference type="GeneTree" id="ENSGT00530000063759"/>
<comment type="subcellular location">
    <subcellularLocation>
        <location evidence="1">Early endosome membrane</location>
        <topology evidence="1">Peripheral membrane protein</topology>
        <orientation evidence="1">Cytoplasmic side</orientation>
    </subcellularLocation>
</comment>
<dbReference type="InterPro" id="IPR036871">
    <property type="entry name" value="PX_dom_sf"/>
</dbReference>
<dbReference type="GO" id="GO:0031901">
    <property type="term" value="C:early endosome membrane"/>
    <property type="evidence" value="ECO:0007669"/>
    <property type="project" value="UniProtKB-SubCell"/>
</dbReference>